<name>A0A072PDE4_9EURO</name>
<dbReference type="Proteomes" id="UP000027920">
    <property type="component" value="Unassembled WGS sequence"/>
</dbReference>
<dbReference type="STRING" id="1182545.A0A072PDE4"/>
<dbReference type="OrthoDB" id="3364175at2759"/>
<feature type="domain" description="Zn(2)-C6 fungal-type" evidence="7">
    <location>
        <begin position="33"/>
        <end position="63"/>
    </location>
</feature>
<dbReference type="InterPro" id="IPR036864">
    <property type="entry name" value="Zn2-C6_fun-type_DNA-bd_sf"/>
</dbReference>
<dbReference type="EMBL" id="AMGV01000004">
    <property type="protein sequence ID" value="KEF57283.1"/>
    <property type="molecule type" value="Genomic_DNA"/>
</dbReference>
<organism evidence="8 9">
    <name type="scientific">Exophiala aquamarina CBS 119918</name>
    <dbReference type="NCBI Taxonomy" id="1182545"/>
    <lineage>
        <taxon>Eukaryota</taxon>
        <taxon>Fungi</taxon>
        <taxon>Dikarya</taxon>
        <taxon>Ascomycota</taxon>
        <taxon>Pezizomycotina</taxon>
        <taxon>Eurotiomycetes</taxon>
        <taxon>Chaetothyriomycetidae</taxon>
        <taxon>Chaetothyriales</taxon>
        <taxon>Herpotrichiellaceae</taxon>
        <taxon>Exophiala</taxon>
    </lineage>
</organism>
<dbReference type="SMART" id="SM00066">
    <property type="entry name" value="GAL4"/>
    <property type="match status" value="1"/>
</dbReference>
<keyword evidence="5" id="KW-0539">Nucleus</keyword>
<accession>A0A072PDE4</accession>
<evidence type="ECO:0000256" key="5">
    <source>
        <dbReference type="ARBA" id="ARBA00023242"/>
    </source>
</evidence>
<evidence type="ECO:0000256" key="4">
    <source>
        <dbReference type="ARBA" id="ARBA00023163"/>
    </source>
</evidence>
<dbReference type="InterPro" id="IPR007219">
    <property type="entry name" value="XnlR_reg_dom"/>
</dbReference>
<dbReference type="GO" id="GO:0000981">
    <property type="term" value="F:DNA-binding transcription factor activity, RNA polymerase II-specific"/>
    <property type="evidence" value="ECO:0007669"/>
    <property type="project" value="InterPro"/>
</dbReference>
<dbReference type="Pfam" id="PF04082">
    <property type="entry name" value="Fungal_trans"/>
    <property type="match status" value="1"/>
</dbReference>
<dbReference type="GeneID" id="25280126"/>
<dbReference type="RefSeq" id="XP_013259873.1">
    <property type="nucleotide sequence ID" value="XM_013404419.1"/>
</dbReference>
<evidence type="ECO:0000256" key="3">
    <source>
        <dbReference type="ARBA" id="ARBA00023125"/>
    </source>
</evidence>
<dbReference type="GO" id="GO:0003677">
    <property type="term" value="F:DNA binding"/>
    <property type="evidence" value="ECO:0007669"/>
    <property type="project" value="UniProtKB-KW"/>
</dbReference>
<dbReference type="HOGENOM" id="CLU_007607_1_1_1"/>
<keyword evidence="3" id="KW-0238">DNA-binding</keyword>
<evidence type="ECO:0000313" key="9">
    <source>
        <dbReference type="Proteomes" id="UP000027920"/>
    </source>
</evidence>
<keyword evidence="2" id="KW-0805">Transcription regulation</keyword>
<reference evidence="8 9" key="1">
    <citation type="submission" date="2013-03" db="EMBL/GenBank/DDBJ databases">
        <title>The Genome Sequence of Exophiala aquamarina CBS 119918.</title>
        <authorList>
            <consortium name="The Broad Institute Genomics Platform"/>
            <person name="Cuomo C."/>
            <person name="de Hoog S."/>
            <person name="Gorbushina A."/>
            <person name="Walker B."/>
            <person name="Young S.K."/>
            <person name="Zeng Q."/>
            <person name="Gargeya S."/>
            <person name="Fitzgerald M."/>
            <person name="Haas B."/>
            <person name="Abouelleil A."/>
            <person name="Allen A.W."/>
            <person name="Alvarado L."/>
            <person name="Arachchi H.M."/>
            <person name="Berlin A.M."/>
            <person name="Chapman S.B."/>
            <person name="Gainer-Dewar J."/>
            <person name="Goldberg J."/>
            <person name="Griggs A."/>
            <person name="Gujja S."/>
            <person name="Hansen M."/>
            <person name="Howarth C."/>
            <person name="Imamovic A."/>
            <person name="Ireland A."/>
            <person name="Larimer J."/>
            <person name="McCowan C."/>
            <person name="Murphy C."/>
            <person name="Pearson M."/>
            <person name="Poon T.W."/>
            <person name="Priest M."/>
            <person name="Roberts A."/>
            <person name="Saif S."/>
            <person name="Shea T."/>
            <person name="Sisk P."/>
            <person name="Sykes S."/>
            <person name="Wortman J."/>
            <person name="Nusbaum C."/>
            <person name="Birren B."/>
        </authorList>
    </citation>
    <scope>NUCLEOTIDE SEQUENCE [LARGE SCALE GENOMIC DNA]</scope>
    <source>
        <strain evidence="8 9">CBS 119918</strain>
    </source>
</reference>
<comment type="caution">
    <text evidence="8">The sequence shown here is derived from an EMBL/GenBank/DDBJ whole genome shotgun (WGS) entry which is preliminary data.</text>
</comment>
<evidence type="ECO:0000256" key="2">
    <source>
        <dbReference type="ARBA" id="ARBA00023015"/>
    </source>
</evidence>
<dbReference type="SUPFAM" id="SSF57701">
    <property type="entry name" value="Zn2/Cys6 DNA-binding domain"/>
    <property type="match status" value="1"/>
</dbReference>
<dbReference type="VEuPathDB" id="FungiDB:A1O9_05200"/>
<dbReference type="Gene3D" id="4.10.240.10">
    <property type="entry name" value="Zn(2)-C6 fungal-type DNA-binding domain"/>
    <property type="match status" value="1"/>
</dbReference>
<dbReference type="InterPro" id="IPR001138">
    <property type="entry name" value="Zn2Cys6_DnaBD"/>
</dbReference>
<evidence type="ECO:0000313" key="8">
    <source>
        <dbReference type="EMBL" id="KEF57283.1"/>
    </source>
</evidence>
<dbReference type="GO" id="GO:0006351">
    <property type="term" value="P:DNA-templated transcription"/>
    <property type="evidence" value="ECO:0007669"/>
    <property type="project" value="InterPro"/>
</dbReference>
<evidence type="ECO:0000256" key="1">
    <source>
        <dbReference type="ARBA" id="ARBA00022723"/>
    </source>
</evidence>
<sequence>MAAARNDVENTAVGTSDNEEDPARRARARVSRACARCRSRKDKCDGQQPQCHNCASAGQTCLYLPTIKKRGLPEGYVRGMEKLWAVMIQKIQGIDGTVERIMNDSQAELIHMWNHQKHGDDLHAAWKESKILAELERLLSRLDQTSSSDLKRKRDIADNGQSDQSANDTRLEQDQLAPEYQITGLGSSNPSPSHQSKGISIGATPVSVFGAANLPEAASNLLNHYFTYTHCWFPILSRPYTLKKLYEYRRSSKPTQPTSADLAVLWAVFAYSQQQMSRSVVDSLLGDAMDATAAKMRHMARSLIPLETENFEYGHVQAILLMVLLDVGTGSWTSAWILIGLAVRILLDKIDSLENPTKEWLASLQGCFILDTLIAVRLERPPHLQSAHLKRTRFLDEDGHEEWEPWQQGGSGVAQSREPAFTISCFNRLTDLCMIVSVACLQHSSPLAVDQAVMQVHQVAQQFNFPLMTLEQRPPHQILLQATYFAILVKISYPTDESQAVPRWRFLETLELFENTWGRPDQCGIPSLLADICYMVSSKVGIPTENVTPQAKGTFCRKLCDRMLRLSAVWPDLKNAANIHMPTQPTMFEQRDESQPRPEIQPGLRYEPQNATGYLLQPGQTGIWPSQASLFDNDLSSTSMDLSGSGRPVSRMEQEAPLAHPFAVRPIFESGSVEYGAMNVDVPVPEPASRPSFGHPLSQRASSAGGVATSPSFNGDEIDALFHEMAELDTTQWSLDRSQALKDFGFSDNTTFEAFCNDPDRLMLSDAYMGPAFGQKGGISGHQSLLTNNPSAFGHAQGDYGQSFDLDAGSNSWVG</sequence>
<gene>
    <name evidence="8" type="ORF">A1O9_05200</name>
</gene>
<dbReference type="AlphaFoldDB" id="A0A072PDE4"/>
<proteinExistence type="predicted"/>
<dbReference type="PANTHER" id="PTHR47655">
    <property type="entry name" value="QUINIC ACID UTILIZATION ACTIVATOR"/>
    <property type="match status" value="1"/>
</dbReference>
<feature type="region of interest" description="Disordered" evidence="6">
    <location>
        <begin position="689"/>
        <end position="709"/>
    </location>
</feature>
<keyword evidence="4" id="KW-0804">Transcription</keyword>
<evidence type="ECO:0000259" key="7">
    <source>
        <dbReference type="PROSITE" id="PS50048"/>
    </source>
</evidence>
<feature type="region of interest" description="Disordered" evidence="6">
    <location>
        <begin position="1"/>
        <end position="26"/>
    </location>
</feature>
<feature type="compositionally biased region" description="Polar residues" evidence="6">
    <location>
        <begin position="159"/>
        <end position="168"/>
    </location>
</feature>
<keyword evidence="1" id="KW-0479">Metal-binding</keyword>
<dbReference type="Pfam" id="PF00172">
    <property type="entry name" value="Zn_clus"/>
    <property type="match status" value="1"/>
</dbReference>
<evidence type="ECO:0000256" key="6">
    <source>
        <dbReference type="SAM" id="MobiDB-lite"/>
    </source>
</evidence>
<dbReference type="PROSITE" id="PS00463">
    <property type="entry name" value="ZN2_CY6_FUNGAL_1"/>
    <property type="match status" value="1"/>
</dbReference>
<dbReference type="InterPro" id="IPR052783">
    <property type="entry name" value="Metabolic/Drug-Res_Regulator"/>
</dbReference>
<dbReference type="PROSITE" id="PS50048">
    <property type="entry name" value="ZN2_CY6_FUNGAL_2"/>
    <property type="match status" value="1"/>
</dbReference>
<dbReference type="GO" id="GO:0045944">
    <property type="term" value="P:positive regulation of transcription by RNA polymerase II"/>
    <property type="evidence" value="ECO:0007669"/>
    <property type="project" value="TreeGrafter"/>
</dbReference>
<protein>
    <recommendedName>
        <fullName evidence="7">Zn(2)-C6 fungal-type domain-containing protein</fullName>
    </recommendedName>
</protein>
<keyword evidence="9" id="KW-1185">Reference proteome</keyword>
<dbReference type="GO" id="GO:0008270">
    <property type="term" value="F:zinc ion binding"/>
    <property type="evidence" value="ECO:0007669"/>
    <property type="project" value="InterPro"/>
</dbReference>
<dbReference type="CDD" id="cd00067">
    <property type="entry name" value="GAL4"/>
    <property type="match status" value="1"/>
</dbReference>
<dbReference type="CDD" id="cd12148">
    <property type="entry name" value="fungal_TF_MHR"/>
    <property type="match status" value="1"/>
</dbReference>
<dbReference type="PANTHER" id="PTHR47655:SF2">
    <property type="entry name" value="QUINIC ACID UTILIZATION ACTIVATOR"/>
    <property type="match status" value="1"/>
</dbReference>
<feature type="region of interest" description="Disordered" evidence="6">
    <location>
        <begin position="149"/>
        <end position="169"/>
    </location>
</feature>